<reference evidence="1" key="2">
    <citation type="submission" date="2014-03" db="EMBL/GenBank/DDBJ databases">
        <authorList>
            <person name="Genoscope - CEA"/>
        </authorList>
    </citation>
    <scope>NUCLEOTIDE SEQUENCE</scope>
</reference>
<accession>A0A060Y180</accession>
<proteinExistence type="predicted"/>
<dbReference type="Proteomes" id="UP000193380">
    <property type="component" value="Unassembled WGS sequence"/>
</dbReference>
<evidence type="ECO:0000313" key="1">
    <source>
        <dbReference type="EMBL" id="CDQ85222.1"/>
    </source>
</evidence>
<reference evidence="1" key="1">
    <citation type="journal article" date="2014" name="Nat. Commun.">
        <title>The rainbow trout genome provides novel insights into evolution after whole-genome duplication in vertebrates.</title>
        <authorList>
            <person name="Berthelot C."/>
            <person name="Brunet F."/>
            <person name="Chalopin D."/>
            <person name="Juanchich A."/>
            <person name="Bernard M."/>
            <person name="Noel B."/>
            <person name="Bento P."/>
            <person name="Da Silva C."/>
            <person name="Labadie K."/>
            <person name="Alberti A."/>
            <person name="Aury J.M."/>
            <person name="Louis A."/>
            <person name="Dehais P."/>
            <person name="Bardou P."/>
            <person name="Montfort J."/>
            <person name="Klopp C."/>
            <person name="Cabau C."/>
            <person name="Gaspin C."/>
            <person name="Thorgaard G.H."/>
            <person name="Boussaha M."/>
            <person name="Quillet E."/>
            <person name="Guyomard R."/>
            <person name="Galiana D."/>
            <person name="Bobe J."/>
            <person name="Volff J.N."/>
            <person name="Genet C."/>
            <person name="Wincker P."/>
            <person name="Jaillon O."/>
            <person name="Roest Crollius H."/>
            <person name="Guiguen Y."/>
        </authorList>
    </citation>
    <scope>NUCLEOTIDE SEQUENCE [LARGE SCALE GENOMIC DNA]</scope>
</reference>
<dbReference type="PaxDb" id="8022-A0A060Y180"/>
<name>A0A060Y180_ONCMY</name>
<sequence length="93" mass="10737">MRSIEDTPEEKSRPDLTLKLAQMRERWQRIVSVAQQRSSLVQERLGQWRFYTRGVRRLGGLLRDVETLLPSAAQALCTLQQLPCSLEDLGVRT</sequence>
<dbReference type="SUPFAM" id="SSF46966">
    <property type="entry name" value="Spectrin repeat"/>
    <property type="match status" value="1"/>
</dbReference>
<dbReference type="AlphaFoldDB" id="A0A060Y180"/>
<evidence type="ECO:0000313" key="2">
    <source>
        <dbReference type="Proteomes" id="UP000193380"/>
    </source>
</evidence>
<organism evidence="1 2">
    <name type="scientific">Oncorhynchus mykiss</name>
    <name type="common">Rainbow trout</name>
    <name type="synonym">Salmo gairdneri</name>
    <dbReference type="NCBI Taxonomy" id="8022"/>
    <lineage>
        <taxon>Eukaryota</taxon>
        <taxon>Metazoa</taxon>
        <taxon>Chordata</taxon>
        <taxon>Craniata</taxon>
        <taxon>Vertebrata</taxon>
        <taxon>Euteleostomi</taxon>
        <taxon>Actinopterygii</taxon>
        <taxon>Neopterygii</taxon>
        <taxon>Teleostei</taxon>
        <taxon>Protacanthopterygii</taxon>
        <taxon>Salmoniformes</taxon>
        <taxon>Salmonidae</taxon>
        <taxon>Salmoninae</taxon>
        <taxon>Oncorhynchus</taxon>
    </lineage>
</organism>
<gene>
    <name evidence="1" type="ORF">GSONMT00048505001</name>
</gene>
<protein>
    <submittedName>
        <fullName evidence="1">Uncharacterized protein</fullName>
    </submittedName>
</protein>
<dbReference type="EMBL" id="FR906700">
    <property type="protein sequence ID" value="CDQ85222.1"/>
    <property type="molecule type" value="Genomic_DNA"/>
</dbReference>